<dbReference type="Pfam" id="PF12609">
    <property type="entry name" value="DUF3774"/>
    <property type="match status" value="1"/>
</dbReference>
<name>A0A830D1F4_9LAMI</name>
<accession>A0A830D1F4</accession>
<proteinExistence type="predicted"/>
<evidence type="ECO:0000313" key="3">
    <source>
        <dbReference type="Proteomes" id="UP000653305"/>
    </source>
</evidence>
<evidence type="ECO:0000313" key="2">
    <source>
        <dbReference type="EMBL" id="GFQ04483.1"/>
    </source>
</evidence>
<dbReference type="InterPro" id="IPR022251">
    <property type="entry name" value="DUF3774_wound-induced"/>
</dbReference>
<organism evidence="2 3">
    <name type="scientific">Phtheirospermum japonicum</name>
    <dbReference type="NCBI Taxonomy" id="374723"/>
    <lineage>
        <taxon>Eukaryota</taxon>
        <taxon>Viridiplantae</taxon>
        <taxon>Streptophyta</taxon>
        <taxon>Embryophyta</taxon>
        <taxon>Tracheophyta</taxon>
        <taxon>Spermatophyta</taxon>
        <taxon>Magnoliopsida</taxon>
        <taxon>eudicotyledons</taxon>
        <taxon>Gunneridae</taxon>
        <taxon>Pentapetalae</taxon>
        <taxon>asterids</taxon>
        <taxon>lamiids</taxon>
        <taxon>Lamiales</taxon>
        <taxon>Orobanchaceae</taxon>
        <taxon>Orobanchaceae incertae sedis</taxon>
        <taxon>Phtheirospermum</taxon>
    </lineage>
</organism>
<dbReference type="Proteomes" id="UP000653305">
    <property type="component" value="Unassembled WGS sequence"/>
</dbReference>
<dbReference type="EMBL" id="BMAC01000947">
    <property type="protein sequence ID" value="GFQ04483.1"/>
    <property type="molecule type" value="Genomic_DNA"/>
</dbReference>
<protein>
    <submittedName>
        <fullName evidence="2">Uncharacterized protein</fullName>
    </submittedName>
</protein>
<comment type="caution">
    <text evidence="2">The sequence shown here is derived from an EMBL/GenBank/DDBJ whole genome shotgun (WGS) entry which is preliminary data.</text>
</comment>
<keyword evidence="3" id="KW-1185">Reference proteome</keyword>
<evidence type="ECO:0000256" key="1">
    <source>
        <dbReference type="SAM" id="MobiDB-lite"/>
    </source>
</evidence>
<dbReference type="AlphaFoldDB" id="A0A830D1F4"/>
<reference evidence="2" key="1">
    <citation type="submission" date="2020-07" db="EMBL/GenBank/DDBJ databases">
        <title>Ethylene signaling mediates host invasion by parasitic plants.</title>
        <authorList>
            <person name="Yoshida S."/>
        </authorList>
    </citation>
    <scope>NUCLEOTIDE SEQUENCE</scope>
    <source>
        <strain evidence="2">Okayama</strain>
    </source>
</reference>
<dbReference type="OrthoDB" id="1923904at2759"/>
<gene>
    <name evidence="2" type="ORF">PHJA_002592200</name>
</gene>
<sequence>MAASVAVVNTHADQGQKLKSALKSLNHARKQFFSGGPGPGGDEQRKQADESIRRVMYFNCWGQG</sequence>
<feature type="region of interest" description="Disordered" evidence="1">
    <location>
        <begin position="28"/>
        <end position="49"/>
    </location>
</feature>